<dbReference type="PANTHER" id="PTHR30204">
    <property type="entry name" value="REDOX-CYCLING DRUG-SENSING TRANSCRIPTIONAL ACTIVATOR SOXR"/>
    <property type="match status" value="1"/>
</dbReference>
<dbReference type="GO" id="GO:0003700">
    <property type="term" value="F:DNA-binding transcription factor activity"/>
    <property type="evidence" value="ECO:0007669"/>
    <property type="project" value="InterPro"/>
</dbReference>
<reference evidence="5 6" key="1">
    <citation type="submission" date="2018-06" db="EMBL/GenBank/DDBJ databases">
        <authorList>
            <consortium name="Pathogen Informatics"/>
            <person name="Doyle S."/>
        </authorList>
    </citation>
    <scope>NUCLEOTIDE SEQUENCE [LARGE SCALE GENOMIC DNA]</scope>
    <source>
        <strain evidence="5 6">NCTC10343</strain>
    </source>
</reference>
<gene>
    <name evidence="5" type="primary">adhR_1</name>
    <name evidence="5" type="ORF">NCTC10343_00642</name>
</gene>
<dbReference type="Gene3D" id="1.10.1660.10">
    <property type="match status" value="1"/>
</dbReference>
<evidence type="ECO:0000256" key="1">
    <source>
        <dbReference type="ARBA" id="ARBA00022491"/>
    </source>
</evidence>
<dbReference type="EMBL" id="UGSC01000001">
    <property type="protein sequence ID" value="SUA63395.1"/>
    <property type="molecule type" value="Genomic_DNA"/>
</dbReference>
<evidence type="ECO:0000313" key="5">
    <source>
        <dbReference type="EMBL" id="SUA63395.1"/>
    </source>
</evidence>
<evidence type="ECO:0000256" key="4">
    <source>
        <dbReference type="ARBA" id="ARBA00023163"/>
    </source>
</evidence>
<dbReference type="GO" id="GO:0003677">
    <property type="term" value="F:DNA binding"/>
    <property type="evidence" value="ECO:0007669"/>
    <property type="project" value="UniProtKB-KW"/>
</dbReference>
<protein>
    <submittedName>
        <fullName evidence="5">Transcriptional regulator</fullName>
    </submittedName>
</protein>
<dbReference type="RefSeq" id="WP_016819563.1">
    <property type="nucleotide sequence ID" value="NZ_CP009909.1"/>
</dbReference>
<dbReference type="SUPFAM" id="SSF46955">
    <property type="entry name" value="Putative DNA-binding domain"/>
    <property type="match status" value="1"/>
</dbReference>
<dbReference type="AlphaFoldDB" id="A0A0F0G4P9"/>
<dbReference type="SMART" id="SM00422">
    <property type="entry name" value="HTH_MERR"/>
    <property type="match status" value="1"/>
</dbReference>
<keyword evidence="2" id="KW-0805">Transcription regulation</keyword>
<dbReference type="PROSITE" id="PS50937">
    <property type="entry name" value="HTH_MERR_2"/>
    <property type="match status" value="1"/>
</dbReference>
<dbReference type="InterPro" id="IPR009061">
    <property type="entry name" value="DNA-bd_dom_put_sf"/>
</dbReference>
<name>A0A0F0G4P9_PAEPO</name>
<dbReference type="GeneID" id="93349464"/>
<dbReference type="Pfam" id="PF13411">
    <property type="entry name" value="MerR_1"/>
    <property type="match status" value="1"/>
</dbReference>
<organism evidence="5 6">
    <name type="scientific">Paenibacillus polymyxa</name>
    <name type="common">Bacillus polymyxa</name>
    <dbReference type="NCBI Taxonomy" id="1406"/>
    <lineage>
        <taxon>Bacteria</taxon>
        <taxon>Bacillati</taxon>
        <taxon>Bacillota</taxon>
        <taxon>Bacilli</taxon>
        <taxon>Bacillales</taxon>
        <taxon>Paenibacillaceae</taxon>
        <taxon>Paenibacillus</taxon>
    </lineage>
</organism>
<evidence type="ECO:0000256" key="3">
    <source>
        <dbReference type="ARBA" id="ARBA00023125"/>
    </source>
</evidence>
<sequence length="144" mass="16743">MYTVKEVAELLDLTVHTIRFYTDKGLVPGLQRDKNNNRIFNDDSIHWLTGAKNLKKCGMSVEDIKKYVDLCLEGDATIEERYEIIRKQKEAVLAQLEEVKFMAEFITNKEEHYRDIINQVIPDDTNPAYWSKETPITSCPLKTC</sequence>
<keyword evidence="1" id="KW-0678">Repressor</keyword>
<dbReference type="InterPro" id="IPR047057">
    <property type="entry name" value="MerR_fam"/>
</dbReference>
<dbReference type="InterPro" id="IPR000551">
    <property type="entry name" value="MerR-type_HTH_dom"/>
</dbReference>
<evidence type="ECO:0000256" key="2">
    <source>
        <dbReference type="ARBA" id="ARBA00023015"/>
    </source>
</evidence>
<accession>A0A0F0G4P9</accession>
<dbReference type="PANTHER" id="PTHR30204:SF69">
    <property type="entry name" value="MERR-FAMILY TRANSCRIPTIONAL REGULATOR"/>
    <property type="match status" value="1"/>
</dbReference>
<dbReference type="CDD" id="cd01109">
    <property type="entry name" value="HTH_YyaN"/>
    <property type="match status" value="1"/>
</dbReference>
<keyword evidence="3" id="KW-0238">DNA-binding</keyword>
<proteinExistence type="predicted"/>
<dbReference type="Proteomes" id="UP000254400">
    <property type="component" value="Unassembled WGS sequence"/>
</dbReference>
<evidence type="ECO:0000313" key="6">
    <source>
        <dbReference type="Proteomes" id="UP000254400"/>
    </source>
</evidence>
<keyword evidence="4" id="KW-0804">Transcription</keyword>